<evidence type="ECO:0000256" key="4">
    <source>
        <dbReference type="ARBA" id="ARBA00022475"/>
    </source>
</evidence>
<reference evidence="10 11" key="1">
    <citation type="submission" date="2023-12" db="EMBL/GenBank/DDBJ databases">
        <title>Sinomonas terricola sp. nov, isolated from litchi orchard soil in Guangdong, PR China.</title>
        <authorList>
            <person name="Jiaxin W."/>
            <person name="Yang Z."/>
            <person name="Honghui Z."/>
        </authorList>
    </citation>
    <scope>NUCLEOTIDE SEQUENCE [LARGE SCALE GENOMIC DNA]</scope>
    <source>
        <strain evidence="10 11">JGH33</strain>
    </source>
</reference>
<evidence type="ECO:0000256" key="2">
    <source>
        <dbReference type="ARBA" id="ARBA00007069"/>
    </source>
</evidence>
<name>A0ABU5T8P5_9MICC</name>
<keyword evidence="5 8" id="KW-0812">Transmembrane</keyword>
<evidence type="ECO:0000259" key="9">
    <source>
        <dbReference type="PROSITE" id="PS50928"/>
    </source>
</evidence>
<keyword evidence="3 8" id="KW-0813">Transport</keyword>
<comment type="subcellular location">
    <subcellularLocation>
        <location evidence="1 8">Cell membrane</location>
        <topology evidence="1 8">Multi-pass membrane protein</topology>
    </subcellularLocation>
</comment>
<evidence type="ECO:0000256" key="7">
    <source>
        <dbReference type="ARBA" id="ARBA00023136"/>
    </source>
</evidence>
<feature type="transmembrane region" description="Helical" evidence="8">
    <location>
        <begin position="143"/>
        <end position="164"/>
    </location>
</feature>
<evidence type="ECO:0000313" key="11">
    <source>
        <dbReference type="Proteomes" id="UP001304769"/>
    </source>
</evidence>
<dbReference type="PANTHER" id="PTHR42929">
    <property type="entry name" value="INNER MEMBRANE ABC TRANSPORTER PERMEASE PROTEIN YDCU-RELATED-RELATED"/>
    <property type="match status" value="1"/>
</dbReference>
<evidence type="ECO:0000256" key="1">
    <source>
        <dbReference type="ARBA" id="ARBA00004651"/>
    </source>
</evidence>
<organism evidence="10 11">
    <name type="scientific">Sinomonas terricola</name>
    <dbReference type="NCBI Taxonomy" id="3110330"/>
    <lineage>
        <taxon>Bacteria</taxon>
        <taxon>Bacillati</taxon>
        <taxon>Actinomycetota</taxon>
        <taxon>Actinomycetes</taxon>
        <taxon>Micrococcales</taxon>
        <taxon>Micrococcaceae</taxon>
        <taxon>Sinomonas</taxon>
    </lineage>
</organism>
<dbReference type="Pfam" id="PF00528">
    <property type="entry name" value="BPD_transp_1"/>
    <property type="match status" value="1"/>
</dbReference>
<dbReference type="InterPro" id="IPR035906">
    <property type="entry name" value="MetI-like_sf"/>
</dbReference>
<dbReference type="PROSITE" id="PS50928">
    <property type="entry name" value="ABC_TM1"/>
    <property type="match status" value="1"/>
</dbReference>
<dbReference type="Gene3D" id="1.10.3720.10">
    <property type="entry name" value="MetI-like"/>
    <property type="match status" value="1"/>
</dbReference>
<keyword evidence="11" id="KW-1185">Reference proteome</keyword>
<evidence type="ECO:0000256" key="3">
    <source>
        <dbReference type="ARBA" id="ARBA00022448"/>
    </source>
</evidence>
<dbReference type="PANTHER" id="PTHR42929:SF5">
    <property type="entry name" value="ABC TRANSPORTER PERMEASE PROTEIN"/>
    <property type="match status" value="1"/>
</dbReference>
<dbReference type="RefSeq" id="WP_323279313.1">
    <property type="nucleotide sequence ID" value="NZ_JAYGGQ010000008.1"/>
</dbReference>
<sequence length="273" mass="28302">MLPKKSALMLLAPGVVFIVLGFCIPALMLLFAPPGVTAGDVIARLGRMLQDPYDLAIIWRTVGLGLLVTVLSVALGFPIALLLARSTSRWAGLLLALAIFPLLLSNVVRTYGWLVLLGKNGVIGQIATALGLPAPQLLYTETAIVLGLLQLFLPLAIISCYSAVAQVDGGLEDAARGLGASRTRALWTVTLPLSLPGVVVAATLVFAGSTTAYTTPYLLGGSNQRMLATQLFNYSSVSIDWAAASAVAIIMTALVFLVSAASAALAGRKGSVA</sequence>
<feature type="transmembrane region" description="Helical" evidence="8">
    <location>
        <begin position="241"/>
        <end position="266"/>
    </location>
</feature>
<feature type="transmembrane region" description="Helical" evidence="8">
    <location>
        <begin position="62"/>
        <end position="83"/>
    </location>
</feature>
<evidence type="ECO:0000313" key="10">
    <source>
        <dbReference type="EMBL" id="MEA5455466.1"/>
    </source>
</evidence>
<evidence type="ECO:0000256" key="6">
    <source>
        <dbReference type="ARBA" id="ARBA00022989"/>
    </source>
</evidence>
<proteinExistence type="inferred from homology"/>
<comment type="similarity">
    <text evidence="2">Belongs to the binding-protein-dependent transport system permease family. CysTW subfamily.</text>
</comment>
<evidence type="ECO:0000256" key="8">
    <source>
        <dbReference type="RuleBase" id="RU363032"/>
    </source>
</evidence>
<dbReference type="InterPro" id="IPR000515">
    <property type="entry name" value="MetI-like"/>
</dbReference>
<dbReference type="Proteomes" id="UP001304769">
    <property type="component" value="Unassembled WGS sequence"/>
</dbReference>
<gene>
    <name evidence="10" type="ORF">SPF06_12100</name>
</gene>
<dbReference type="EMBL" id="JAYGGQ010000008">
    <property type="protein sequence ID" value="MEA5455466.1"/>
    <property type="molecule type" value="Genomic_DNA"/>
</dbReference>
<feature type="transmembrane region" description="Helical" evidence="8">
    <location>
        <begin position="90"/>
        <end position="108"/>
    </location>
</feature>
<keyword evidence="7 8" id="KW-0472">Membrane</keyword>
<keyword evidence="4" id="KW-1003">Cell membrane</keyword>
<protein>
    <submittedName>
        <fullName evidence="10">ABC transporter permease</fullName>
    </submittedName>
</protein>
<keyword evidence="6 8" id="KW-1133">Transmembrane helix</keyword>
<dbReference type="CDD" id="cd06261">
    <property type="entry name" value="TM_PBP2"/>
    <property type="match status" value="1"/>
</dbReference>
<feature type="domain" description="ABC transmembrane type-1" evidence="9">
    <location>
        <begin position="58"/>
        <end position="262"/>
    </location>
</feature>
<evidence type="ECO:0000256" key="5">
    <source>
        <dbReference type="ARBA" id="ARBA00022692"/>
    </source>
</evidence>
<comment type="caution">
    <text evidence="10">The sequence shown here is derived from an EMBL/GenBank/DDBJ whole genome shotgun (WGS) entry which is preliminary data.</text>
</comment>
<feature type="transmembrane region" description="Helical" evidence="8">
    <location>
        <begin position="185"/>
        <end position="207"/>
    </location>
</feature>
<dbReference type="SUPFAM" id="SSF161098">
    <property type="entry name" value="MetI-like"/>
    <property type="match status" value="1"/>
</dbReference>
<accession>A0ABU5T8P5</accession>